<dbReference type="Proteomes" id="UP000051612">
    <property type="component" value="Unassembled WGS sequence"/>
</dbReference>
<name>A0A0R2ATN8_9LACO</name>
<sequence>MKTYFDEFTKLSLNKMAQKITDMTYCYQETRVPTKHYKKLLGKSMEEMVESSVAINLIDTYVKTLKTLHDENPKWFMQALLCIDMKITPANIKANEYQALELTHAKFLENKAQHISKEYLKMYEDIRDNGATYRVE</sequence>
<evidence type="ECO:0000313" key="1">
    <source>
        <dbReference type="EMBL" id="KRM70272.1"/>
    </source>
</evidence>
<organism evidence="1 2">
    <name type="scientific">Ligilactobacillus murinus DSM 20452 = NBRC 14221</name>
    <dbReference type="NCBI Taxonomy" id="1423772"/>
    <lineage>
        <taxon>Bacteria</taxon>
        <taxon>Bacillati</taxon>
        <taxon>Bacillota</taxon>
        <taxon>Bacilli</taxon>
        <taxon>Lactobacillales</taxon>
        <taxon>Lactobacillaceae</taxon>
        <taxon>Ligilactobacillus</taxon>
    </lineage>
</organism>
<accession>A0A0R2ATN8</accession>
<dbReference type="RefSeq" id="WP_056960487.1">
    <property type="nucleotide sequence ID" value="NZ_AYYN01000176.1"/>
</dbReference>
<evidence type="ECO:0000313" key="2">
    <source>
        <dbReference type="Proteomes" id="UP000051612"/>
    </source>
</evidence>
<protein>
    <submittedName>
        <fullName evidence="1">Uncharacterized protein</fullName>
    </submittedName>
</protein>
<dbReference type="EMBL" id="AYYN01000176">
    <property type="protein sequence ID" value="KRM70272.1"/>
    <property type="molecule type" value="Genomic_DNA"/>
</dbReference>
<dbReference type="AlphaFoldDB" id="A0A0R2ATN8"/>
<comment type="caution">
    <text evidence="1">The sequence shown here is derived from an EMBL/GenBank/DDBJ whole genome shotgun (WGS) entry which is preliminary data.</text>
</comment>
<reference evidence="1 2" key="1">
    <citation type="journal article" date="2015" name="Genome Announc.">
        <title>Expanding the biotechnology potential of lactobacilli through comparative genomics of 213 strains and associated genera.</title>
        <authorList>
            <person name="Sun Z."/>
            <person name="Harris H.M."/>
            <person name="McCann A."/>
            <person name="Guo C."/>
            <person name="Argimon S."/>
            <person name="Zhang W."/>
            <person name="Yang X."/>
            <person name="Jeffery I.B."/>
            <person name="Cooney J.C."/>
            <person name="Kagawa T.F."/>
            <person name="Liu W."/>
            <person name="Song Y."/>
            <person name="Salvetti E."/>
            <person name="Wrobel A."/>
            <person name="Rasinkangas P."/>
            <person name="Parkhill J."/>
            <person name="Rea M.C."/>
            <person name="O'Sullivan O."/>
            <person name="Ritari J."/>
            <person name="Douillard F.P."/>
            <person name="Paul Ross R."/>
            <person name="Yang R."/>
            <person name="Briner A.E."/>
            <person name="Felis G.E."/>
            <person name="de Vos W.M."/>
            <person name="Barrangou R."/>
            <person name="Klaenhammer T.R."/>
            <person name="Caufield P.W."/>
            <person name="Cui Y."/>
            <person name="Zhang H."/>
            <person name="O'Toole P.W."/>
        </authorList>
    </citation>
    <scope>NUCLEOTIDE SEQUENCE [LARGE SCALE GENOMIC DNA]</scope>
    <source>
        <strain evidence="1 2">DSM 20452</strain>
    </source>
</reference>
<dbReference type="PATRIC" id="fig|1423772.3.peg.1919"/>
<gene>
    <name evidence="1" type="ORF">FC48_GL001799</name>
</gene>
<proteinExistence type="predicted"/>